<reference evidence="2" key="1">
    <citation type="submission" date="2014-09" db="EMBL/GenBank/DDBJ databases">
        <authorList>
            <person name="Magalhaes I.L.F."/>
            <person name="Oliveira U."/>
            <person name="Santos F.R."/>
            <person name="Vidigal T.H.D.A."/>
            <person name="Brescovit A.D."/>
            <person name="Santos A.J."/>
        </authorList>
    </citation>
    <scope>NUCLEOTIDE SEQUENCE</scope>
    <source>
        <tissue evidence="2">Shoot tissue taken approximately 20 cm above the soil surface</tissue>
    </source>
</reference>
<protein>
    <submittedName>
        <fullName evidence="2">Uncharacterized protein</fullName>
    </submittedName>
</protein>
<accession>A0A0A9AG53</accession>
<name>A0A0A9AG53_ARUDO</name>
<dbReference type="EMBL" id="GBRH01249022">
    <property type="protein sequence ID" value="JAD48873.1"/>
    <property type="molecule type" value="Transcribed_RNA"/>
</dbReference>
<reference evidence="2" key="2">
    <citation type="journal article" date="2015" name="Data Brief">
        <title>Shoot transcriptome of the giant reed, Arundo donax.</title>
        <authorList>
            <person name="Barrero R.A."/>
            <person name="Guerrero F.D."/>
            <person name="Moolhuijzen P."/>
            <person name="Goolsby J.A."/>
            <person name="Tidwell J."/>
            <person name="Bellgard S.E."/>
            <person name="Bellgard M.I."/>
        </authorList>
    </citation>
    <scope>NUCLEOTIDE SEQUENCE</scope>
    <source>
        <tissue evidence="2">Shoot tissue taken approximately 20 cm above the soil surface</tissue>
    </source>
</reference>
<dbReference type="AlphaFoldDB" id="A0A0A9AG53"/>
<organism evidence="2">
    <name type="scientific">Arundo donax</name>
    <name type="common">Giant reed</name>
    <name type="synonym">Donax arundinaceus</name>
    <dbReference type="NCBI Taxonomy" id="35708"/>
    <lineage>
        <taxon>Eukaryota</taxon>
        <taxon>Viridiplantae</taxon>
        <taxon>Streptophyta</taxon>
        <taxon>Embryophyta</taxon>
        <taxon>Tracheophyta</taxon>
        <taxon>Spermatophyta</taxon>
        <taxon>Magnoliopsida</taxon>
        <taxon>Liliopsida</taxon>
        <taxon>Poales</taxon>
        <taxon>Poaceae</taxon>
        <taxon>PACMAD clade</taxon>
        <taxon>Arundinoideae</taxon>
        <taxon>Arundineae</taxon>
        <taxon>Arundo</taxon>
    </lineage>
</organism>
<evidence type="ECO:0000256" key="1">
    <source>
        <dbReference type="SAM" id="MobiDB-lite"/>
    </source>
</evidence>
<evidence type="ECO:0000313" key="2">
    <source>
        <dbReference type="EMBL" id="JAD48873.1"/>
    </source>
</evidence>
<feature type="region of interest" description="Disordered" evidence="1">
    <location>
        <begin position="1"/>
        <end position="23"/>
    </location>
</feature>
<proteinExistence type="predicted"/>
<sequence length="33" mass="3189">MPPMSAHAGSAHVLPPSSPAAAGSCRGWASVLS</sequence>